<dbReference type="AlphaFoldDB" id="A0A7G7BHY3"/>
<protein>
    <submittedName>
        <fullName evidence="4">IS5 family transposase</fullName>
    </submittedName>
</protein>
<dbReference type="EMBL" id="CP045702">
    <property type="protein sequence ID" value="QNE74948.1"/>
    <property type="molecule type" value="Genomic_DNA"/>
</dbReference>
<dbReference type="PANTHER" id="PTHR30007:SF1">
    <property type="entry name" value="BLR1914 PROTEIN"/>
    <property type="match status" value="1"/>
</dbReference>
<dbReference type="GO" id="GO:0003677">
    <property type="term" value="F:DNA binding"/>
    <property type="evidence" value="ECO:0007669"/>
    <property type="project" value="InterPro"/>
</dbReference>
<feature type="region of interest" description="Disordered" evidence="1">
    <location>
        <begin position="215"/>
        <end position="237"/>
    </location>
</feature>
<dbReference type="InterPro" id="IPR025161">
    <property type="entry name" value="IS402-like_dom"/>
</dbReference>
<dbReference type="Pfam" id="PF01609">
    <property type="entry name" value="DDE_Tnp_1"/>
    <property type="match status" value="1"/>
</dbReference>
<name>A0A7G7BHY3_9ACTN</name>
<sequence>MMAAVRADLSKRLAPDELWELVAPLLPSFAARPQGGGTAPRDERAVLTAVAYILTSGCAWRYLPESFGVSPATAHSRFSVWTEAGLWRRLHRAVLDELGARGELDWSSAIVDAASVRAKKGGSRTGPNPVDRGKKGSKLHVLSEGQGLPLVVAVSGANLHYSQAFKPLILGIPAVRSRRGPRRGRPVKVRADKAYYSAEHLRWLRDRRLVPRIARPGIESGERPGDSSEDPGSAPTA</sequence>
<dbReference type="PANTHER" id="PTHR30007">
    <property type="entry name" value="PHP DOMAIN PROTEIN"/>
    <property type="match status" value="1"/>
</dbReference>
<dbReference type="InterPro" id="IPR002559">
    <property type="entry name" value="Transposase_11"/>
</dbReference>
<evidence type="ECO:0000259" key="2">
    <source>
        <dbReference type="Pfam" id="PF01609"/>
    </source>
</evidence>
<reference evidence="5" key="1">
    <citation type="submission" date="2019-10" db="EMBL/GenBank/DDBJ databases">
        <title>Antimicrobial potential of Antarctic Bacteria.</title>
        <authorList>
            <person name="Benaud N."/>
            <person name="Edwards R.J."/>
            <person name="Ferrari B.C."/>
        </authorList>
    </citation>
    <scope>NUCLEOTIDE SEQUENCE [LARGE SCALE GENOMIC DNA]</scope>
    <source>
        <strain evidence="5">NBSH44</strain>
    </source>
</reference>
<proteinExistence type="predicted"/>
<dbReference type="NCBIfam" id="NF033580">
    <property type="entry name" value="transpos_IS5_3"/>
    <property type="match status" value="1"/>
</dbReference>
<gene>
    <name evidence="4" type="ORF">F0344_10265</name>
</gene>
<feature type="domain" description="Transposase IS4-like" evidence="2">
    <location>
        <begin position="110"/>
        <end position="209"/>
    </location>
</feature>
<dbReference type="GO" id="GO:0004803">
    <property type="term" value="F:transposase activity"/>
    <property type="evidence" value="ECO:0007669"/>
    <property type="project" value="InterPro"/>
</dbReference>
<evidence type="ECO:0000256" key="1">
    <source>
        <dbReference type="SAM" id="MobiDB-lite"/>
    </source>
</evidence>
<dbReference type="GO" id="GO:0006313">
    <property type="term" value="P:DNA transposition"/>
    <property type="evidence" value="ECO:0007669"/>
    <property type="project" value="InterPro"/>
</dbReference>
<evidence type="ECO:0000259" key="3">
    <source>
        <dbReference type="Pfam" id="PF13340"/>
    </source>
</evidence>
<dbReference type="Pfam" id="PF13340">
    <property type="entry name" value="DUF4096"/>
    <property type="match status" value="1"/>
</dbReference>
<accession>A0A7G7BHY3</accession>
<dbReference type="KEGG" id="sfiy:F0344_10265"/>
<evidence type="ECO:0000313" key="4">
    <source>
        <dbReference type="EMBL" id="QNE74948.1"/>
    </source>
</evidence>
<evidence type="ECO:0000313" key="5">
    <source>
        <dbReference type="Proteomes" id="UP000515307"/>
    </source>
</evidence>
<organism evidence="4 5">
    <name type="scientific">Streptomyces finlayi</name>
    <dbReference type="NCBI Taxonomy" id="67296"/>
    <lineage>
        <taxon>Bacteria</taxon>
        <taxon>Bacillati</taxon>
        <taxon>Actinomycetota</taxon>
        <taxon>Actinomycetes</taxon>
        <taxon>Kitasatosporales</taxon>
        <taxon>Streptomycetaceae</taxon>
        <taxon>Streptomyces</taxon>
    </lineage>
</organism>
<dbReference type="Proteomes" id="UP000515307">
    <property type="component" value="Chromosome"/>
</dbReference>
<feature type="domain" description="Insertion element IS402-like" evidence="3">
    <location>
        <begin position="16"/>
        <end position="91"/>
    </location>
</feature>
<keyword evidence="5" id="KW-1185">Reference proteome</keyword>